<organism evidence="7">
    <name type="scientific">Magallana gigas</name>
    <name type="common">Pacific oyster</name>
    <name type="synonym">Crassostrea gigas</name>
    <dbReference type="NCBI Taxonomy" id="29159"/>
    <lineage>
        <taxon>Eukaryota</taxon>
        <taxon>Metazoa</taxon>
        <taxon>Spiralia</taxon>
        <taxon>Lophotrochozoa</taxon>
        <taxon>Mollusca</taxon>
        <taxon>Bivalvia</taxon>
        <taxon>Autobranchia</taxon>
        <taxon>Pteriomorphia</taxon>
        <taxon>Ostreida</taxon>
        <taxon>Ostreoidea</taxon>
        <taxon>Ostreidae</taxon>
        <taxon>Magallana</taxon>
    </lineage>
</organism>
<dbReference type="Pfam" id="PF02931">
    <property type="entry name" value="Neur_chan_LBD"/>
    <property type="match status" value="1"/>
</dbReference>
<dbReference type="PRINTS" id="PR00252">
    <property type="entry name" value="NRIONCHANNEL"/>
</dbReference>
<feature type="domain" description="Neurotransmitter-gated ion-channel ligand-binding" evidence="5">
    <location>
        <begin position="29"/>
        <end position="228"/>
    </location>
</feature>
<dbReference type="FunFam" id="2.70.170.10:FF:000028">
    <property type="entry name" value="AcetylCholine Receptor"/>
    <property type="match status" value="1"/>
</dbReference>
<proteinExistence type="predicted"/>
<keyword evidence="2" id="KW-0812">Transmembrane</keyword>
<dbReference type="SUPFAM" id="SSF90112">
    <property type="entry name" value="Neurotransmitter-gated ion-channel transmembrane pore"/>
    <property type="match status" value="1"/>
</dbReference>
<feature type="domain" description="Neurotransmitter-gated ion-channel transmembrane" evidence="6">
    <location>
        <begin position="237"/>
        <end position="369"/>
    </location>
</feature>
<dbReference type="GO" id="GO:0004888">
    <property type="term" value="F:transmembrane signaling receptor activity"/>
    <property type="evidence" value="ECO:0007669"/>
    <property type="project" value="InterPro"/>
</dbReference>
<evidence type="ECO:0000259" key="5">
    <source>
        <dbReference type="Pfam" id="PF02931"/>
    </source>
</evidence>
<gene>
    <name evidence="7" type="ORF">CGI_10024900</name>
</gene>
<reference evidence="7" key="1">
    <citation type="journal article" date="2012" name="Nature">
        <title>The oyster genome reveals stress adaptation and complexity of shell formation.</title>
        <authorList>
            <person name="Zhang G."/>
            <person name="Fang X."/>
            <person name="Guo X."/>
            <person name="Li L."/>
            <person name="Luo R."/>
            <person name="Xu F."/>
            <person name="Yang P."/>
            <person name="Zhang L."/>
            <person name="Wang X."/>
            <person name="Qi H."/>
            <person name="Xiong Z."/>
            <person name="Que H."/>
            <person name="Xie Y."/>
            <person name="Holland P.W."/>
            <person name="Paps J."/>
            <person name="Zhu Y."/>
            <person name="Wu F."/>
            <person name="Chen Y."/>
            <person name="Wang J."/>
            <person name="Peng C."/>
            <person name="Meng J."/>
            <person name="Yang L."/>
            <person name="Liu J."/>
            <person name="Wen B."/>
            <person name="Zhang N."/>
            <person name="Huang Z."/>
            <person name="Zhu Q."/>
            <person name="Feng Y."/>
            <person name="Mount A."/>
            <person name="Hedgecock D."/>
            <person name="Xu Z."/>
            <person name="Liu Y."/>
            <person name="Domazet-Loso T."/>
            <person name="Du Y."/>
            <person name="Sun X."/>
            <person name="Zhang S."/>
            <person name="Liu B."/>
            <person name="Cheng P."/>
            <person name="Jiang X."/>
            <person name="Li J."/>
            <person name="Fan D."/>
            <person name="Wang W."/>
            <person name="Fu W."/>
            <person name="Wang T."/>
            <person name="Wang B."/>
            <person name="Zhang J."/>
            <person name="Peng Z."/>
            <person name="Li Y."/>
            <person name="Li N."/>
            <person name="Wang J."/>
            <person name="Chen M."/>
            <person name="He Y."/>
            <person name="Tan F."/>
            <person name="Song X."/>
            <person name="Zheng Q."/>
            <person name="Huang R."/>
            <person name="Yang H."/>
            <person name="Du X."/>
            <person name="Chen L."/>
            <person name="Yang M."/>
            <person name="Gaffney P.M."/>
            <person name="Wang S."/>
            <person name="Luo L."/>
            <person name="She Z."/>
            <person name="Ming Y."/>
            <person name="Huang W."/>
            <person name="Zhang S."/>
            <person name="Huang B."/>
            <person name="Zhang Y."/>
            <person name="Qu T."/>
            <person name="Ni P."/>
            <person name="Miao G."/>
            <person name="Wang J."/>
            <person name="Wang Q."/>
            <person name="Steinberg C.E."/>
            <person name="Wang H."/>
            <person name="Li N."/>
            <person name="Qian L."/>
            <person name="Zhang G."/>
            <person name="Li Y."/>
            <person name="Yang H."/>
            <person name="Liu X."/>
            <person name="Wang J."/>
            <person name="Yin Y."/>
            <person name="Wang J."/>
        </authorList>
    </citation>
    <scope>NUCLEOTIDE SEQUENCE [LARGE SCALE GENOMIC DNA]</scope>
    <source>
        <strain evidence="7">05x7-T-G4-1.051#20</strain>
    </source>
</reference>
<dbReference type="GO" id="GO:0005230">
    <property type="term" value="F:extracellular ligand-gated monoatomic ion channel activity"/>
    <property type="evidence" value="ECO:0007669"/>
    <property type="project" value="InterPro"/>
</dbReference>
<dbReference type="CDD" id="cd19051">
    <property type="entry name" value="LGIC_TM_cation"/>
    <property type="match status" value="1"/>
</dbReference>
<accession>K1QW35</accession>
<evidence type="ECO:0000256" key="1">
    <source>
        <dbReference type="ARBA" id="ARBA00004141"/>
    </source>
</evidence>
<evidence type="ECO:0000256" key="3">
    <source>
        <dbReference type="ARBA" id="ARBA00022989"/>
    </source>
</evidence>
<evidence type="ECO:0000259" key="6">
    <source>
        <dbReference type="Pfam" id="PF02932"/>
    </source>
</evidence>
<dbReference type="EMBL" id="JH817887">
    <property type="protein sequence ID" value="EKC41057.1"/>
    <property type="molecule type" value="Genomic_DNA"/>
</dbReference>
<dbReference type="AlphaFoldDB" id="K1QW35"/>
<dbReference type="Gene3D" id="1.20.58.390">
    <property type="entry name" value="Neurotransmitter-gated ion-channel transmembrane domain"/>
    <property type="match status" value="1"/>
</dbReference>
<keyword evidence="3" id="KW-1133">Transmembrane helix</keyword>
<dbReference type="SUPFAM" id="SSF63712">
    <property type="entry name" value="Nicotinic receptor ligand binding domain-like"/>
    <property type="match status" value="1"/>
</dbReference>
<dbReference type="InterPro" id="IPR006029">
    <property type="entry name" value="Neurotrans-gated_channel_TM"/>
</dbReference>
<dbReference type="PANTHER" id="PTHR18945">
    <property type="entry name" value="NEUROTRANSMITTER GATED ION CHANNEL"/>
    <property type="match status" value="1"/>
</dbReference>
<comment type="subcellular location">
    <subcellularLocation>
        <location evidence="1">Membrane</location>
        <topology evidence="1">Multi-pass membrane protein</topology>
    </subcellularLocation>
</comment>
<keyword evidence="4" id="KW-0472">Membrane</keyword>
<dbReference type="InterPro" id="IPR036719">
    <property type="entry name" value="Neuro-gated_channel_TM_sf"/>
</dbReference>
<dbReference type="InterPro" id="IPR006201">
    <property type="entry name" value="Neur_channel"/>
</dbReference>
<evidence type="ECO:0000256" key="2">
    <source>
        <dbReference type="ARBA" id="ARBA00022692"/>
    </source>
</evidence>
<dbReference type="InParanoid" id="K1QW35"/>
<dbReference type="InterPro" id="IPR006202">
    <property type="entry name" value="Neur_chan_lig-bd"/>
</dbReference>
<dbReference type="InterPro" id="IPR038050">
    <property type="entry name" value="Neuro_actylchol_rec"/>
</dbReference>
<dbReference type="CDD" id="cd18989">
    <property type="entry name" value="LGIC_ECD_cation"/>
    <property type="match status" value="1"/>
</dbReference>
<evidence type="ECO:0000256" key="4">
    <source>
        <dbReference type="ARBA" id="ARBA00023136"/>
    </source>
</evidence>
<dbReference type="Gene3D" id="2.70.170.10">
    <property type="entry name" value="Neurotransmitter-gated ion-channel ligand-binding domain"/>
    <property type="match status" value="1"/>
</dbReference>
<dbReference type="HOGENOM" id="CLU_018074_0_1_1"/>
<dbReference type="Pfam" id="PF02932">
    <property type="entry name" value="Neur_chan_memb"/>
    <property type="match status" value="1"/>
</dbReference>
<dbReference type="InterPro" id="IPR036734">
    <property type="entry name" value="Neur_chan_lig-bd_sf"/>
</dbReference>
<dbReference type="GO" id="GO:0016020">
    <property type="term" value="C:membrane"/>
    <property type="evidence" value="ECO:0007669"/>
    <property type="project" value="UniProtKB-SubCell"/>
</dbReference>
<name>K1QW35_MAGGI</name>
<sequence>MGTVYFSFKTALCLYVVYFVCAYNIADENQLHTALFTNYNNELRAGDDRNFPLNVSMTFYLKAIKEFVEATSKLSVNGVFQITWRDERLSWNPAMHQNILQTMVPQNKIWLPTMIISNPFKEAHGLGSDLVKAFLFPDGSLVWIIMQSFEVICDANVKYYPFDKQFCSIRFGTYSFDRNWLNITFPNSKIDMLHYEENGLWEIENTAAYSTAEYGPVEVVYELYMKRRSTYYVASLLVPMTFVAVLQSFVFVLPNESGERIGFSVTMLLASVVFLTLIQEKLPESSEPSISILGYLLLGYITLGGIQTLAVILSSYLFIQTKPVPKWLKIISCQELNKVEEIPPRKKSEENSIEELNDDSLKEKYEVCWRKISRSFDRVCFISSLIVFAIQISIYIGMVYR</sequence>
<protein>
    <submittedName>
        <fullName evidence="7">Neuronal acetylcholine receptor subunit alpha-6</fullName>
    </submittedName>
</protein>
<keyword evidence="7" id="KW-0675">Receptor</keyword>
<evidence type="ECO:0000313" key="7">
    <source>
        <dbReference type="EMBL" id="EKC41057.1"/>
    </source>
</evidence>